<evidence type="ECO:0000256" key="1">
    <source>
        <dbReference type="SAM" id="MobiDB-lite"/>
    </source>
</evidence>
<evidence type="ECO:0000313" key="2">
    <source>
        <dbReference type="EMBL" id="GAA2037541.1"/>
    </source>
</evidence>
<reference evidence="2 3" key="1">
    <citation type="journal article" date="2019" name="Int. J. Syst. Evol. Microbiol.">
        <title>The Global Catalogue of Microorganisms (GCM) 10K type strain sequencing project: providing services to taxonomists for standard genome sequencing and annotation.</title>
        <authorList>
            <consortium name="The Broad Institute Genomics Platform"/>
            <consortium name="The Broad Institute Genome Sequencing Center for Infectious Disease"/>
            <person name="Wu L."/>
            <person name="Ma J."/>
        </authorList>
    </citation>
    <scope>NUCLEOTIDE SEQUENCE [LARGE SCALE GENOMIC DNA]</scope>
    <source>
        <strain evidence="2 3">JCM 14283</strain>
    </source>
</reference>
<comment type="caution">
    <text evidence="2">The sequence shown here is derived from an EMBL/GenBank/DDBJ whole genome shotgun (WGS) entry which is preliminary data.</text>
</comment>
<evidence type="ECO:0000313" key="3">
    <source>
        <dbReference type="Proteomes" id="UP001501285"/>
    </source>
</evidence>
<keyword evidence="3" id="KW-1185">Reference proteome</keyword>
<evidence type="ECO:0008006" key="4">
    <source>
        <dbReference type="Google" id="ProtNLM"/>
    </source>
</evidence>
<dbReference type="Proteomes" id="UP001501285">
    <property type="component" value="Unassembled WGS sequence"/>
</dbReference>
<accession>A0ABN2UHW8</accession>
<gene>
    <name evidence="2" type="ORF">GCM10009740_31730</name>
</gene>
<proteinExistence type="predicted"/>
<name>A0ABN2UHW8_9MICO</name>
<protein>
    <recommendedName>
        <fullName evidence="4">Helix-turn-helix domain-containing protein</fullName>
    </recommendedName>
</protein>
<dbReference type="EMBL" id="BAAANB010000021">
    <property type="protein sequence ID" value="GAA2037541.1"/>
    <property type="molecule type" value="Genomic_DNA"/>
</dbReference>
<feature type="region of interest" description="Disordered" evidence="1">
    <location>
        <begin position="101"/>
        <end position="157"/>
    </location>
</feature>
<organism evidence="2 3">
    <name type="scientific">Terrabacter terrae</name>
    <dbReference type="NCBI Taxonomy" id="318434"/>
    <lineage>
        <taxon>Bacteria</taxon>
        <taxon>Bacillati</taxon>
        <taxon>Actinomycetota</taxon>
        <taxon>Actinomycetes</taxon>
        <taxon>Micrococcales</taxon>
        <taxon>Intrasporangiaceae</taxon>
        <taxon>Terrabacter</taxon>
    </lineage>
</organism>
<sequence>MVDADLTDRDRPSIRALARAAQAATGSSHPSVEAVRRMLYGMVSSEPETVAAVAEALRLDVRTVSDWAGAARSVIEPYRPPAEADLLTLKQRRAVDQIIRAMTDREESTDDTAPNTKAGRAGSVTKLPTPPTMEDIEAGRAAAHRTRKRPSDGERRT</sequence>